<gene>
    <name evidence="2" type="ORF">OLC1_LOCUS12296</name>
</gene>
<keyword evidence="1" id="KW-0464">Manganese</keyword>
<dbReference type="AlphaFoldDB" id="A0AAV1D7N7"/>
<dbReference type="PANTHER" id="PTHR12320:SF81">
    <property type="entry name" value="PROTEIN PHOSPHATASE 2C 23-RELATED"/>
    <property type="match status" value="1"/>
</dbReference>
<keyword evidence="1" id="KW-0378">Hydrolase</keyword>
<reference evidence="2" key="1">
    <citation type="submission" date="2023-03" db="EMBL/GenBank/DDBJ databases">
        <authorList>
            <person name="Julca I."/>
        </authorList>
    </citation>
    <scope>NUCLEOTIDE SEQUENCE</scope>
</reference>
<comment type="catalytic activity">
    <reaction evidence="1">
        <text>O-phospho-L-threonyl-[protein] + H2O = L-threonyl-[protein] + phosphate</text>
        <dbReference type="Rhea" id="RHEA:47004"/>
        <dbReference type="Rhea" id="RHEA-COMP:11060"/>
        <dbReference type="Rhea" id="RHEA-COMP:11605"/>
        <dbReference type="ChEBI" id="CHEBI:15377"/>
        <dbReference type="ChEBI" id="CHEBI:30013"/>
        <dbReference type="ChEBI" id="CHEBI:43474"/>
        <dbReference type="ChEBI" id="CHEBI:61977"/>
        <dbReference type="EC" id="3.1.3.16"/>
    </reaction>
</comment>
<dbReference type="PANTHER" id="PTHR12320">
    <property type="entry name" value="PROTEIN PHOSPHATASE 2C"/>
    <property type="match status" value="1"/>
</dbReference>
<dbReference type="InterPro" id="IPR036457">
    <property type="entry name" value="PPM-type-like_dom_sf"/>
</dbReference>
<dbReference type="GO" id="GO:0046872">
    <property type="term" value="F:metal ion binding"/>
    <property type="evidence" value="ECO:0007669"/>
    <property type="project" value="UniProtKB-UniRule"/>
</dbReference>
<keyword evidence="1" id="KW-0479">Metal-binding</keyword>
<comment type="cofactor">
    <cofactor evidence="1">
        <name>Mn(2+)</name>
        <dbReference type="ChEBI" id="CHEBI:29035"/>
    </cofactor>
</comment>
<comment type="cofactor">
    <cofactor evidence="1">
        <name>Mg(2+)</name>
        <dbReference type="ChEBI" id="CHEBI:18420"/>
    </cofactor>
</comment>
<dbReference type="GO" id="GO:0004722">
    <property type="term" value="F:protein serine/threonine phosphatase activity"/>
    <property type="evidence" value="ECO:0007669"/>
    <property type="project" value="UniProtKB-EC"/>
</dbReference>
<evidence type="ECO:0000256" key="1">
    <source>
        <dbReference type="RuleBase" id="RU366020"/>
    </source>
</evidence>
<keyword evidence="3" id="KW-1185">Reference proteome</keyword>
<evidence type="ECO:0000313" key="2">
    <source>
        <dbReference type="EMBL" id="CAI9103065.1"/>
    </source>
</evidence>
<evidence type="ECO:0000313" key="3">
    <source>
        <dbReference type="Proteomes" id="UP001161247"/>
    </source>
</evidence>
<dbReference type="Proteomes" id="UP001161247">
    <property type="component" value="Chromosome 4"/>
</dbReference>
<proteinExistence type="inferred from homology"/>
<keyword evidence="1" id="KW-0460">Magnesium</keyword>
<name>A0AAV1D7N7_OLDCO</name>
<dbReference type="EMBL" id="OX459121">
    <property type="protein sequence ID" value="CAI9103065.1"/>
    <property type="molecule type" value="Genomic_DNA"/>
</dbReference>
<comment type="similarity">
    <text evidence="1">Belongs to the PP2C family.</text>
</comment>
<keyword evidence="1" id="KW-0904">Protein phosphatase</keyword>
<organism evidence="2 3">
    <name type="scientific">Oldenlandia corymbosa var. corymbosa</name>
    <dbReference type="NCBI Taxonomy" id="529605"/>
    <lineage>
        <taxon>Eukaryota</taxon>
        <taxon>Viridiplantae</taxon>
        <taxon>Streptophyta</taxon>
        <taxon>Embryophyta</taxon>
        <taxon>Tracheophyta</taxon>
        <taxon>Spermatophyta</taxon>
        <taxon>Magnoliopsida</taxon>
        <taxon>eudicotyledons</taxon>
        <taxon>Gunneridae</taxon>
        <taxon>Pentapetalae</taxon>
        <taxon>asterids</taxon>
        <taxon>lamiids</taxon>
        <taxon>Gentianales</taxon>
        <taxon>Rubiaceae</taxon>
        <taxon>Rubioideae</taxon>
        <taxon>Spermacoceae</taxon>
        <taxon>Hedyotis-Oldenlandia complex</taxon>
        <taxon>Oldenlandia</taxon>
    </lineage>
</organism>
<protein>
    <recommendedName>
        <fullName evidence="1">Protein phosphatase</fullName>
        <ecNumber evidence="1">3.1.3.16</ecNumber>
    </recommendedName>
</protein>
<dbReference type="SUPFAM" id="SSF81606">
    <property type="entry name" value="PP2C-like"/>
    <property type="match status" value="1"/>
</dbReference>
<dbReference type="Gene3D" id="3.60.40.10">
    <property type="entry name" value="PPM-type phosphatase domain"/>
    <property type="match status" value="1"/>
</dbReference>
<comment type="catalytic activity">
    <reaction evidence="1">
        <text>O-phospho-L-seryl-[protein] + H2O = L-seryl-[protein] + phosphate</text>
        <dbReference type="Rhea" id="RHEA:20629"/>
        <dbReference type="Rhea" id="RHEA-COMP:9863"/>
        <dbReference type="Rhea" id="RHEA-COMP:11604"/>
        <dbReference type="ChEBI" id="CHEBI:15377"/>
        <dbReference type="ChEBI" id="CHEBI:29999"/>
        <dbReference type="ChEBI" id="CHEBI:43474"/>
        <dbReference type="ChEBI" id="CHEBI:83421"/>
        <dbReference type="EC" id="3.1.3.16"/>
    </reaction>
</comment>
<accession>A0AAV1D7N7</accession>
<sequence length="161" mass="17446">MGRPLARRKTAMATATFGGISDVRVGRRKTQAKGGSTACVVTLHGKSLRAVNIGDNGFILICGKKVIYQSPAQPYDKNRPYLLGKRKGYDGTEKAEEICLEVEDGSLIVAGTEGLFDNVPVDGFVDLIFLACQKNNNMTTPDPKHNATSLMFPIYLHICIG</sequence>
<dbReference type="EC" id="3.1.3.16" evidence="1"/>
<dbReference type="InterPro" id="IPR039123">
    <property type="entry name" value="PPTC7"/>
</dbReference>